<organism evidence="1 2">
    <name type="scientific">Solanum commersonii</name>
    <name type="common">Commerson's wild potato</name>
    <name type="synonym">Commerson's nightshade</name>
    <dbReference type="NCBI Taxonomy" id="4109"/>
    <lineage>
        <taxon>Eukaryota</taxon>
        <taxon>Viridiplantae</taxon>
        <taxon>Streptophyta</taxon>
        <taxon>Embryophyta</taxon>
        <taxon>Tracheophyta</taxon>
        <taxon>Spermatophyta</taxon>
        <taxon>Magnoliopsida</taxon>
        <taxon>eudicotyledons</taxon>
        <taxon>Gunneridae</taxon>
        <taxon>Pentapetalae</taxon>
        <taxon>asterids</taxon>
        <taxon>lamiids</taxon>
        <taxon>Solanales</taxon>
        <taxon>Solanaceae</taxon>
        <taxon>Solanoideae</taxon>
        <taxon>Solaneae</taxon>
        <taxon>Solanum</taxon>
    </lineage>
</organism>
<dbReference type="InterPro" id="IPR036397">
    <property type="entry name" value="RNaseH_sf"/>
</dbReference>
<evidence type="ECO:0000313" key="2">
    <source>
        <dbReference type="Proteomes" id="UP000824120"/>
    </source>
</evidence>
<dbReference type="InterPro" id="IPR044730">
    <property type="entry name" value="RNase_H-like_dom_plant"/>
</dbReference>
<protein>
    <recommendedName>
        <fullName evidence="3">RNase H type-1 domain-containing protein</fullName>
    </recommendedName>
</protein>
<dbReference type="GO" id="GO:0003676">
    <property type="term" value="F:nucleic acid binding"/>
    <property type="evidence" value="ECO:0007669"/>
    <property type="project" value="InterPro"/>
</dbReference>
<dbReference type="InterPro" id="IPR052929">
    <property type="entry name" value="RNase_H-like_EbsB-rel"/>
</dbReference>
<dbReference type="Gene3D" id="3.30.420.10">
    <property type="entry name" value="Ribonuclease H-like superfamily/Ribonuclease H"/>
    <property type="match status" value="1"/>
</dbReference>
<comment type="caution">
    <text evidence="1">The sequence shown here is derived from an EMBL/GenBank/DDBJ whole genome shotgun (WGS) entry which is preliminary data.</text>
</comment>
<dbReference type="Proteomes" id="UP000824120">
    <property type="component" value="Chromosome 1"/>
</dbReference>
<dbReference type="OrthoDB" id="895680at2759"/>
<feature type="non-terminal residue" evidence="1">
    <location>
        <position position="244"/>
    </location>
</feature>
<sequence>VWEGESSVARVKCLTFKVMFYLLHSVYPYISWPSSWIDLIKLIEGCRHELRVWKVNWERPPPNTFQLNTDGSALSNLGKIGGGGIFRDSQGDMIYAYTVSLGTGTNNLAERLTRSNLQNGSHTAANLPESCKSRSRTFIGSSTNLIFSSASTHLERLIVLQISSQKTVTTLMKLNIFTLTTNYLLQSKGAMSWKKWASPVAEERTTGHNAVCNTRARSSISEFITYPRLAHKIFEAKSRDSLTS</sequence>
<proteinExistence type="predicted"/>
<evidence type="ECO:0000313" key="1">
    <source>
        <dbReference type="EMBL" id="KAG5629990.1"/>
    </source>
</evidence>
<dbReference type="AlphaFoldDB" id="A0A9J6AZR9"/>
<name>A0A9J6AZR9_SOLCO</name>
<evidence type="ECO:0008006" key="3">
    <source>
        <dbReference type="Google" id="ProtNLM"/>
    </source>
</evidence>
<dbReference type="EMBL" id="JACXVP010000001">
    <property type="protein sequence ID" value="KAG5629990.1"/>
    <property type="molecule type" value="Genomic_DNA"/>
</dbReference>
<dbReference type="PANTHER" id="PTHR47074:SF68">
    <property type="entry name" value="RNASE H TYPE-1 DOMAIN-CONTAINING PROTEIN"/>
    <property type="match status" value="1"/>
</dbReference>
<gene>
    <name evidence="1" type="ORF">H5410_001707</name>
</gene>
<reference evidence="1 2" key="1">
    <citation type="submission" date="2020-09" db="EMBL/GenBank/DDBJ databases">
        <title>De no assembly of potato wild relative species, Solanum commersonii.</title>
        <authorList>
            <person name="Cho K."/>
        </authorList>
    </citation>
    <scope>NUCLEOTIDE SEQUENCE [LARGE SCALE GENOMIC DNA]</scope>
    <source>
        <strain evidence="1">LZ3.2</strain>
        <tissue evidence="1">Leaf</tissue>
    </source>
</reference>
<accession>A0A9J6AZR9</accession>
<keyword evidence="2" id="KW-1185">Reference proteome</keyword>
<dbReference type="CDD" id="cd06222">
    <property type="entry name" value="RNase_H_like"/>
    <property type="match status" value="1"/>
</dbReference>
<dbReference type="PANTHER" id="PTHR47074">
    <property type="entry name" value="BNAC02G40300D PROTEIN"/>
    <property type="match status" value="1"/>
</dbReference>